<keyword evidence="2" id="KW-0378">Hydrolase</keyword>
<feature type="chain" id="PRO_5041954933" evidence="1">
    <location>
        <begin position="28"/>
        <end position="180"/>
    </location>
</feature>
<dbReference type="Proteomes" id="UP001198163">
    <property type="component" value="Unassembled WGS sequence"/>
</dbReference>
<proteinExistence type="predicted"/>
<dbReference type="AlphaFoldDB" id="A0AAE3EET6"/>
<dbReference type="SUPFAM" id="SSF49452">
    <property type="entry name" value="Starch-binding domain-like"/>
    <property type="match status" value="1"/>
</dbReference>
<evidence type="ECO:0000313" key="3">
    <source>
        <dbReference type="Proteomes" id="UP001198163"/>
    </source>
</evidence>
<sequence>MNNIKAFAREVSRAILLCALLCSCATAKPFGRTGTLQGMIYDTANRPVPGYAIGTGAFNKTETDINGRFALERVPYGETVLRGEGKRHASVSQTVEFSDPRIVAYIRVPSRIAVYRQIDGALSEGGAEEARALLESLPEEERVTRAWNVYAAIGDWLASGSEREDEALERVERWAKEVRE</sequence>
<organism evidence="2 3">
    <name type="scientific">Teretinema zuelzerae</name>
    <dbReference type="NCBI Taxonomy" id="156"/>
    <lineage>
        <taxon>Bacteria</taxon>
        <taxon>Pseudomonadati</taxon>
        <taxon>Spirochaetota</taxon>
        <taxon>Spirochaetia</taxon>
        <taxon>Spirochaetales</taxon>
        <taxon>Treponemataceae</taxon>
        <taxon>Teretinema</taxon>
    </lineage>
</organism>
<evidence type="ECO:0000313" key="2">
    <source>
        <dbReference type="EMBL" id="MCD1653124.1"/>
    </source>
</evidence>
<evidence type="ECO:0000256" key="1">
    <source>
        <dbReference type="SAM" id="SignalP"/>
    </source>
</evidence>
<dbReference type="InterPro" id="IPR013784">
    <property type="entry name" value="Carb-bd-like_fold"/>
</dbReference>
<name>A0AAE3EET6_9SPIR</name>
<keyword evidence="2" id="KW-0645">Protease</keyword>
<dbReference type="RefSeq" id="WP_230752017.1">
    <property type="nucleotide sequence ID" value="NZ_JAINWA010000001.1"/>
</dbReference>
<reference evidence="2" key="1">
    <citation type="submission" date="2021-08" db="EMBL/GenBank/DDBJ databases">
        <title>Comparative analyses of Brucepasteria parasyntrophica and Teretinema zuelzerae.</title>
        <authorList>
            <person name="Song Y."/>
            <person name="Brune A."/>
        </authorList>
    </citation>
    <scope>NUCLEOTIDE SEQUENCE</scope>
    <source>
        <strain evidence="2">DSM 1903</strain>
    </source>
</reference>
<comment type="caution">
    <text evidence="2">The sequence shown here is derived from an EMBL/GenBank/DDBJ whole genome shotgun (WGS) entry which is preliminary data.</text>
</comment>
<accession>A0AAE3EET6</accession>
<dbReference type="GO" id="GO:0004180">
    <property type="term" value="F:carboxypeptidase activity"/>
    <property type="evidence" value="ECO:0007669"/>
    <property type="project" value="UniProtKB-KW"/>
</dbReference>
<keyword evidence="3" id="KW-1185">Reference proteome</keyword>
<feature type="signal peptide" evidence="1">
    <location>
        <begin position="1"/>
        <end position="27"/>
    </location>
</feature>
<dbReference type="PROSITE" id="PS51257">
    <property type="entry name" value="PROKAR_LIPOPROTEIN"/>
    <property type="match status" value="1"/>
</dbReference>
<gene>
    <name evidence="2" type="ORF">K7J14_00165</name>
</gene>
<dbReference type="GO" id="GO:0030246">
    <property type="term" value="F:carbohydrate binding"/>
    <property type="evidence" value="ECO:0007669"/>
    <property type="project" value="InterPro"/>
</dbReference>
<dbReference type="EMBL" id="JAINWA010000001">
    <property type="protein sequence ID" value="MCD1653124.1"/>
    <property type="molecule type" value="Genomic_DNA"/>
</dbReference>
<protein>
    <submittedName>
        <fullName evidence="2">Carboxypeptidase-like regulatory domain-containing protein</fullName>
    </submittedName>
</protein>
<keyword evidence="2" id="KW-0121">Carboxypeptidase</keyword>
<keyword evidence="1" id="KW-0732">Signal</keyword>